<keyword evidence="2" id="KW-1185">Reference proteome</keyword>
<evidence type="ECO:0000313" key="1">
    <source>
        <dbReference type="EMBL" id="KAJ3529974.1"/>
    </source>
</evidence>
<name>A0ACC1S183_9HYPO</name>
<sequence>MLLLQKLRSWYAQKSPVELWLDLLRTAEAFEDWEEAALHLDNLLGLDLWRNNPASKYYDWRLIAERLDSLASAREDGNFQQLVNLLRSGLVRNLGNITSPKLYNRSFAGTKYLIEEYITQIAEAVEDIRALPTSPSAIHGTGPSLTTQMKLDCIHDTRQAFGRSTLVLQGGAIFGMCHLGVVKALFLRGLLPRIITGTATGALIAALVAIHTEEELPAVLSGDGIDLSAFSHKNGHENGDHSTSQSFHSRWETLIRRVRRFSKEGYFLDVTVLEECVRANVGDLTFEEAYNRSKRVLNITVATEGQGGVPTLLNYLTAPNVLIWTAAVASNASSPSLYGHRKTTMLCKDAHGNIVPWAPANTIDFRHWTHTSYSDRDSPLRRIAELFNVNHFIVSQARPYLIPFIQSDMHGPSLVEARSKTTQVSAFLVRMVGLEIRHRLRQLDTLRLLPAGIRRFLVDEQVPAASMMLVPEVTAGDFVRLLETPTRETLNYWQHLMRFLKEQEADFGYWALNARKPRGNTTESYGLVQDDWFGDRAKGAIRDRERVAQGQPHLNVEEPFTWPTASDDDDDADASIYRLVPSMQKFRNNLTALSQAYNLYFVAYQGHIFVYRPRTVPGQALPRRSDLQLKPKASHVASHIGGHLDHRRPHLINHLITGFLGNDEIVLACYDDGDVVGYYIRGIAECVFGGGGTAGSSHRAVPRFFFHENVGMSAWGLAIHQKSRLIAVSSNRHEVVVFALALTPKHPRQRANASQSPQKLREPDESNVNRRACNWRIVVLLGLGADNVPNICFVDDVDGEAQRVCAIDIKGTAWLANIWQPNSGPITIPPCCHPPLKSEEFFPAPSRGWGIFALDESNFMKVKTTEELFGLTTNRLELVHTSAGCRTPMVNLRKAPYHIPDNPHRRAAPPALIQFDPQFLQAAMDAGEPEMLDVDISEGEAEDELEDTESGSDGNSDGADEDDQDNTDNATTTTGTNTGEATAPILIAQITASEINTFLGGFDAGPSDSETCSHEDARKWASQSLDMTYFPHNDKKCPTPRSCRQLLGHLQRPSDHNWHPKEPESKLAALGRKLFLLRTYEKDVELRTFSQLSDDDPVEFGVICPDVLNFGLFRDATLRQHFHATSRLNMIALAPELSLMAIGSPTGRVVLLTLTRKAVPTEHEEGIWEHGFRVEWVLPTRSDEEVHRRVLRPMHGMAMGPVQVDDGVGGEVGSGGPAMPRRYRLMLHYRNHDILSYELTRENPDGQAMHFLTWAFILF</sequence>
<evidence type="ECO:0000313" key="2">
    <source>
        <dbReference type="Proteomes" id="UP001148629"/>
    </source>
</evidence>
<organism evidence="1 2">
    <name type="scientific">Fusarium decemcellulare</name>
    <dbReference type="NCBI Taxonomy" id="57161"/>
    <lineage>
        <taxon>Eukaryota</taxon>
        <taxon>Fungi</taxon>
        <taxon>Dikarya</taxon>
        <taxon>Ascomycota</taxon>
        <taxon>Pezizomycotina</taxon>
        <taxon>Sordariomycetes</taxon>
        <taxon>Hypocreomycetidae</taxon>
        <taxon>Hypocreales</taxon>
        <taxon>Nectriaceae</taxon>
        <taxon>Fusarium</taxon>
        <taxon>Fusarium decemcellulare species complex</taxon>
    </lineage>
</organism>
<proteinExistence type="predicted"/>
<comment type="caution">
    <text evidence="1">The sequence shown here is derived from an EMBL/GenBank/DDBJ whole genome shotgun (WGS) entry which is preliminary data.</text>
</comment>
<dbReference type="Proteomes" id="UP001148629">
    <property type="component" value="Unassembled WGS sequence"/>
</dbReference>
<gene>
    <name evidence="1" type="ORF">NM208_g9527</name>
</gene>
<reference evidence="1" key="1">
    <citation type="submission" date="2022-08" db="EMBL/GenBank/DDBJ databases">
        <title>Genome Sequence of Fusarium decemcellulare.</title>
        <authorList>
            <person name="Buettner E."/>
        </authorList>
    </citation>
    <scope>NUCLEOTIDE SEQUENCE</scope>
    <source>
        <strain evidence="1">Babe19</strain>
    </source>
</reference>
<accession>A0ACC1S183</accession>
<dbReference type="EMBL" id="JANRMS010001226">
    <property type="protein sequence ID" value="KAJ3529974.1"/>
    <property type="molecule type" value="Genomic_DNA"/>
</dbReference>
<protein>
    <submittedName>
        <fullName evidence="1">Uncharacterized protein</fullName>
    </submittedName>
</protein>